<reference evidence="2" key="1">
    <citation type="submission" date="2021-08" db="EMBL/GenBank/DDBJ databases">
        <title>WGS assembly of Ceratopteris richardii.</title>
        <authorList>
            <person name="Marchant D.B."/>
            <person name="Chen G."/>
            <person name="Jenkins J."/>
            <person name="Shu S."/>
            <person name="Leebens-Mack J."/>
            <person name="Grimwood J."/>
            <person name="Schmutz J."/>
            <person name="Soltis P."/>
            <person name="Soltis D."/>
            <person name="Chen Z.-H."/>
        </authorList>
    </citation>
    <scope>NUCLEOTIDE SEQUENCE</scope>
    <source>
        <strain evidence="2">Whitten #5841</strain>
        <tissue evidence="2">Leaf</tissue>
    </source>
</reference>
<evidence type="ECO:0000256" key="1">
    <source>
        <dbReference type="SAM" id="MobiDB-lite"/>
    </source>
</evidence>
<keyword evidence="3" id="KW-1185">Reference proteome</keyword>
<organism evidence="2 3">
    <name type="scientific">Ceratopteris richardii</name>
    <name type="common">Triangle waterfern</name>
    <dbReference type="NCBI Taxonomy" id="49495"/>
    <lineage>
        <taxon>Eukaryota</taxon>
        <taxon>Viridiplantae</taxon>
        <taxon>Streptophyta</taxon>
        <taxon>Embryophyta</taxon>
        <taxon>Tracheophyta</taxon>
        <taxon>Polypodiopsida</taxon>
        <taxon>Polypodiidae</taxon>
        <taxon>Polypodiales</taxon>
        <taxon>Pteridineae</taxon>
        <taxon>Pteridaceae</taxon>
        <taxon>Parkerioideae</taxon>
        <taxon>Ceratopteris</taxon>
    </lineage>
</organism>
<comment type="caution">
    <text evidence="2">The sequence shown here is derived from an EMBL/GenBank/DDBJ whole genome shotgun (WGS) entry which is preliminary data.</text>
</comment>
<dbReference type="PROSITE" id="PS51257">
    <property type="entry name" value="PROKAR_LIPOPROTEIN"/>
    <property type="match status" value="1"/>
</dbReference>
<dbReference type="OrthoDB" id="1936398at2759"/>
<proteinExistence type="predicted"/>
<evidence type="ECO:0000313" key="2">
    <source>
        <dbReference type="EMBL" id="KAH7430037.1"/>
    </source>
</evidence>
<feature type="region of interest" description="Disordered" evidence="1">
    <location>
        <begin position="134"/>
        <end position="162"/>
    </location>
</feature>
<protein>
    <submittedName>
        <fullName evidence="2">Uncharacterized protein</fullName>
    </submittedName>
</protein>
<dbReference type="EMBL" id="CM035414">
    <property type="protein sequence ID" value="KAH7430037.1"/>
    <property type="molecule type" value="Genomic_DNA"/>
</dbReference>
<feature type="compositionally biased region" description="Low complexity" evidence="1">
    <location>
        <begin position="142"/>
        <end position="153"/>
    </location>
</feature>
<accession>A0A8T2U2Q4</accession>
<name>A0A8T2U2Q4_CERRI</name>
<feature type="region of interest" description="Disordered" evidence="1">
    <location>
        <begin position="65"/>
        <end position="95"/>
    </location>
</feature>
<sequence>MESSKIAQPRRKSFIRSYSLGSSFTSCFGGSLNRSDDDIMVENVRYIRVGSSVDDDNAAEVDVKISEADARRNRRDGNASDHSPQDLSSSSVSENPGFRAKVKIACEQMMEAAKKSSPHLSELFVGTQLLMNVTSTTPSRGSPCPHHSLSPSSGFVNGPRIS</sequence>
<evidence type="ECO:0000313" key="3">
    <source>
        <dbReference type="Proteomes" id="UP000825935"/>
    </source>
</evidence>
<feature type="compositionally biased region" description="Basic and acidic residues" evidence="1">
    <location>
        <begin position="65"/>
        <end position="79"/>
    </location>
</feature>
<feature type="compositionally biased region" description="Low complexity" evidence="1">
    <location>
        <begin position="80"/>
        <end position="93"/>
    </location>
</feature>
<dbReference type="AlphaFoldDB" id="A0A8T2U2Q4"/>
<gene>
    <name evidence="2" type="ORF">KP509_09G080000</name>
</gene>
<dbReference type="Proteomes" id="UP000825935">
    <property type="component" value="Chromosome 9"/>
</dbReference>